<evidence type="ECO:0000313" key="1">
    <source>
        <dbReference type="EMBL" id="KAJ7524029.1"/>
    </source>
</evidence>
<reference evidence="2" key="1">
    <citation type="journal article" date="2024" name="Proc. Natl. Acad. Sci. U.S.A.">
        <title>Extraordinary preservation of gene collinearity over three hundred million years revealed in homosporous lycophytes.</title>
        <authorList>
            <person name="Li C."/>
            <person name="Wickell D."/>
            <person name="Kuo L.Y."/>
            <person name="Chen X."/>
            <person name="Nie B."/>
            <person name="Liao X."/>
            <person name="Peng D."/>
            <person name="Ji J."/>
            <person name="Jenkins J."/>
            <person name="Williams M."/>
            <person name="Shu S."/>
            <person name="Plott C."/>
            <person name="Barry K."/>
            <person name="Rajasekar S."/>
            <person name="Grimwood J."/>
            <person name="Han X."/>
            <person name="Sun S."/>
            <person name="Hou Z."/>
            <person name="He W."/>
            <person name="Dai G."/>
            <person name="Sun C."/>
            <person name="Schmutz J."/>
            <person name="Leebens-Mack J.H."/>
            <person name="Li F.W."/>
            <person name="Wang L."/>
        </authorList>
    </citation>
    <scope>NUCLEOTIDE SEQUENCE [LARGE SCALE GENOMIC DNA]</scope>
    <source>
        <strain evidence="2">cv. PW_Plant_1</strain>
    </source>
</reference>
<dbReference type="Proteomes" id="UP001162992">
    <property type="component" value="Chromosome 18"/>
</dbReference>
<accession>A0ACC2B2M2</accession>
<name>A0ACC2B2M2_DIPCM</name>
<sequence length="219" mass="24867">MSSPGTTCKLCYWQPSGGTTVSSQVLVDLIKSIESMNGVRSGRWQVTASQHRPIRRDQAVQVECARELLGVAFSEAPNKYYFVLRPDHMVVEADSTIQSIMENLQVYRNHLTVVFEGFQYQLGDFHVKAGRAVIAHSENLRGIVLEVEYLPVSSLGKTHQLMQEFVDIWQEVAAQSMTGRIVHLEPNFGDYSLSDQYSWQHTALQYISLMVHFLSQRTN</sequence>
<organism evidence="1 2">
    <name type="scientific">Diphasiastrum complanatum</name>
    <name type="common">Issler's clubmoss</name>
    <name type="synonym">Lycopodium complanatum</name>
    <dbReference type="NCBI Taxonomy" id="34168"/>
    <lineage>
        <taxon>Eukaryota</taxon>
        <taxon>Viridiplantae</taxon>
        <taxon>Streptophyta</taxon>
        <taxon>Embryophyta</taxon>
        <taxon>Tracheophyta</taxon>
        <taxon>Lycopodiopsida</taxon>
        <taxon>Lycopodiales</taxon>
        <taxon>Lycopodiaceae</taxon>
        <taxon>Lycopodioideae</taxon>
        <taxon>Diphasiastrum</taxon>
    </lineage>
</organism>
<protein>
    <submittedName>
        <fullName evidence="1">Uncharacterized protein</fullName>
    </submittedName>
</protein>
<proteinExistence type="predicted"/>
<evidence type="ECO:0000313" key="2">
    <source>
        <dbReference type="Proteomes" id="UP001162992"/>
    </source>
</evidence>
<comment type="caution">
    <text evidence="1">The sequence shown here is derived from an EMBL/GenBank/DDBJ whole genome shotgun (WGS) entry which is preliminary data.</text>
</comment>
<keyword evidence="2" id="KW-1185">Reference proteome</keyword>
<dbReference type="EMBL" id="CM055109">
    <property type="protein sequence ID" value="KAJ7524029.1"/>
    <property type="molecule type" value="Genomic_DNA"/>
</dbReference>
<gene>
    <name evidence="1" type="ORF">O6H91_18G073700</name>
</gene>